<comment type="caution">
    <text evidence="9">The sequence shown here is derived from an EMBL/GenBank/DDBJ whole genome shotgun (WGS) entry which is preliminary data.</text>
</comment>
<keyword evidence="4 6" id="KW-0238">DNA-binding</keyword>
<dbReference type="Pfam" id="PF04542">
    <property type="entry name" value="Sigma70_r2"/>
    <property type="match status" value="1"/>
</dbReference>
<evidence type="ECO:0000256" key="5">
    <source>
        <dbReference type="ARBA" id="ARBA00023163"/>
    </source>
</evidence>
<dbReference type="InterPro" id="IPR013325">
    <property type="entry name" value="RNA_pol_sigma_r2"/>
</dbReference>
<dbReference type="EMBL" id="JAAITT010000008">
    <property type="protein sequence ID" value="NSJ48583.1"/>
    <property type="molecule type" value="Genomic_DNA"/>
</dbReference>
<reference evidence="10" key="2">
    <citation type="submission" date="2020-02" db="EMBL/GenBank/DDBJ databases">
        <authorList>
            <person name="Littmann E."/>
            <person name="Sorbara M."/>
        </authorList>
    </citation>
    <scope>NUCLEOTIDE SEQUENCE</scope>
    <source>
        <strain evidence="10">MSK.1.17</strain>
    </source>
</reference>
<keyword evidence="3 6" id="KW-0731">Sigma factor</keyword>
<keyword evidence="2 6" id="KW-0805">Transcription regulation</keyword>
<feature type="short sequence motif" description="Polymerase core binding" evidence="6">
    <location>
        <begin position="50"/>
        <end position="63"/>
    </location>
</feature>
<dbReference type="SUPFAM" id="SSF88946">
    <property type="entry name" value="Sigma2 domain of RNA polymerase sigma factors"/>
    <property type="match status" value="1"/>
</dbReference>
<keyword evidence="5 6" id="KW-0804">Transcription</keyword>
<dbReference type="AlphaFoldDB" id="A0AAW5C0P8"/>
<evidence type="ECO:0000256" key="3">
    <source>
        <dbReference type="ARBA" id="ARBA00023082"/>
    </source>
</evidence>
<dbReference type="RefSeq" id="WP_165641531.1">
    <property type="nucleotide sequence ID" value="NZ_BAABZL010000001.1"/>
</dbReference>
<comment type="similarity">
    <text evidence="6">Belongs to the sigma-70 factor family. SigI subfamily.</text>
</comment>
<dbReference type="GeneID" id="97205587"/>
<evidence type="ECO:0000256" key="4">
    <source>
        <dbReference type="ARBA" id="ARBA00023125"/>
    </source>
</evidence>
<dbReference type="HAMAP" id="MF_02064">
    <property type="entry name" value="Sigma70_SigI"/>
    <property type="match status" value="1"/>
</dbReference>
<dbReference type="Proteomes" id="UP000669239">
    <property type="component" value="Unassembled WGS sequence"/>
</dbReference>
<evidence type="ECO:0000259" key="8">
    <source>
        <dbReference type="Pfam" id="PF04542"/>
    </source>
</evidence>
<proteinExistence type="inferred from homology"/>
<evidence type="ECO:0000313" key="10">
    <source>
        <dbReference type="EMBL" id="NSJ48583.1"/>
    </source>
</evidence>
<evidence type="ECO:0000256" key="7">
    <source>
        <dbReference type="SAM" id="MobiDB-lite"/>
    </source>
</evidence>
<dbReference type="GO" id="GO:0016987">
    <property type="term" value="F:sigma factor activity"/>
    <property type="evidence" value="ECO:0007669"/>
    <property type="project" value="UniProtKB-UniRule"/>
</dbReference>
<dbReference type="GO" id="GO:0006352">
    <property type="term" value="P:DNA-templated transcription initiation"/>
    <property type="evidence" value="ECO:0007669"/>
    <property type="project" value="UniProtKB-UniRule"/>
</dbReference>
<feature type="DNA-binding region" description="H-T-H motif" evidence="6">
    <location>
        <begin position="193"/>
        <end position="212"/>
    </location>
</feature>
<protein>
    <recommendedName>
        <fullName evidence="6">RNA polymerase sigma factor SigI</fullName>
    </recommendedName>
</protein>
<evidence type="ECO:0000313" key="9">
    <source>
        <dbReference type="EMBL" id="MCG4747102.1"/>
    </source>
</evidence>
<evidence type="ECO:0000256" key="2">
    <source>
        <dbReference type="ARBA" id="ARBA00023015"/>
    </source>
</evidence>
<dbReference type="GO" id="GO:0005737">
    <property type="term" value="C:cytoplasm"/>
    <property type="evidence" value="ECO:0007669"/>
    <property type="project" value="UniProtKB-SubCell"/>
</dbReference>
<evidence type="ECO:0000313" key="12">
    <source>
        <dbReference type="Proteomes" id="UP001299608"/>
    </source>
</evidence>
<dbReference type="Proteomes" id="UP001299608">
    <property type="component" value="Unassembled WGS sequence"/>
</dbReference>
<dbReference type="InterPro" id="IPR014244">
    <property type="entry name" value="RNA_pol_sigma-I"/>
</dbReference>
<evidence type="ECO:0000256" key="6">
    <source>
        <dbReference type="HAMAP-Rule" id="MF_02064"/>
    </source>
</evidence>
<evidence type="ECO:0000256" key="1">
    <source>
        <dbReference type="ARBA" id="ARBA00022490"/>
    </source>
</evidence>
<keyword evidence="6" id="KW-0346">Stress response</keyword>
<reference evidence="10 11" key="1">
    <citation type="journal article" date="2020" name="Cell Host Microbe">
        <title>Functional and Genomic Variation between Human-Derived Isolates of Lachnospiraceae Reveals Inter- and Intra-Species Diversity.</title>
        <authorList>
            <person name="Sorbara M.T."/>
            <person name="Littmann E.R."/>
            <person name="Fontana E."/>
            <person name="Moody T.U."/>
            <person name="Kohout C.E."/>
            <person name="Gjonbalaj M."/>
            <person name="Eaton V."/>
            <person name="Seok R."/>
            <person name="Leiner I.M."/>
            <person name="Pamer E.G."/>
        </authorList>
    </citation>
    <scope>NUCLEOTIDE SEQUENCE [LARGE SCALE GENOMIC DNA]</scope>
    <source>
        <strain evidence="10 11">MSK.1.17</strain>
    </source>
</reference>
<name>A0AAW5C0P8_9FIRM</name>
<dbReference type="EMBL" id="JAKNGE010000021">
    <property type="protein sequence ID" value="MCG4747102.1"/>
    <property type="molecule type" value="Genomic_DNA"/>
</dbReference>
<feature type="region of interest" description="Disordered" evidence="7">
    <location>
        <begin position="92"/>
        <end position="122"/>
    </location>
</feature>
<dbReference type="GO" id="GO:0003677">
    <property type="term" value="F:DNA binding"/>
    <property type="evidence" value="ECO:0007669"/>
    <property type="project" value="UniProtKB-UniRule"/>
</dbReference>
<accession>A0AAW5C0P8</accession>
<dbReference type="Gene3D" id="1.10.1740.10">
    <property type="match status" value="1"/>
</dbReference>
<feature type="domain" description="RNA polymerase sigma-70 region 2" evidence="8">
    <location>
        <begin position="24"/>
        <end position="94"/>
    </location>
</feature>
<organism evidence="9 12">
    <name type="scientific">Enterocloster aldenensis</name>
    <dbReference type="NCBI Taxonomy" id="358742"/>
    <lineage>
        <taxon>Bacteria</taxon>
        <taxon>Bacillati</taxon>
        <taxon>Bacillota</taxon>
        <taxon>Clostridia</taxon>
        <taxon>Lachnospirales</taxon>
        <taxon>Lachnospiraceae</taxon>
        <taxon>Enterocloster</taxon>
    </lineage>
</organism>
<comment type="activity regulation">
    <text evidence="6">Negatively regulated by the anti-sigma-I factor RsgI.</text>
</comment>
<gene>
    <name evidence="6" type="primary">sigI</name>
    <name evidence="10" type="ORF">G5B36_07690</name>
    <name evidence="9" type="ORF">L0N08_16875</name>
</gene>
<reference evidence="9" key="3">
    <citation type="submission" date="2022-01" db="EMBL/GenBank/DDBJ databases">
        <title>Collection of gut derived symbiotic bacterial strains cultured from healthy donors.</title>
        <authorList>
            <person name="Lin H."/>
            <person name="Kohout C."/>
            <person name="Waligurski E."/>
            <person name="Pamer E.G."/>
        </authorList>
    </citation>
    <scope>NUCLEOTIDE SEQUENCE</scope>
    <source>
        <strain evidence="9">DFI.6.55</strain>
    </source>
</reference>
<keyword evidence="11" id="KW-1185">Reference proteome</keyword>
<comment type="function">
    <text evidence="6">Sigma factors are initiation factors that promote the attachment of RNA polymerase to specific initiation sites and are then released.</text>
</comment>
<evidence type="ECO:0000313" key="11">
    <source>
        <dbReference type="Proteomes" id="UP000669239"/>
    </source>
</evidence>
<keyword evidence="1 6" id="KW-0963">Cytoplasm</keyword>
<comment type="subunit">
    <text evidence="6">Interacts with RsgI.</text>
</comment>
<dbReference type="InterPro" id="IPR007627">
    <property type="entry name" value="RNA_pol_sigma70_r2"/>
</dbReference>
<sequence>MGGEHAIVQMVYRAKKDALAADELISQYMNFIRSETARHTHALSSEGRDDELSIAMFAFYEAVQGYQRGRGSFLSYASAAIRNRLVDYHRKEERHQGTVSYDAPSGDGEEQPLSDRIPSGEDGMKQWTVREATKEELEEFASNLMEYGLSLSEVADNCPKQERTLAACHRALQAAREHPGILERFVKNRRLPLAELTAVSGVARKTLERHHSYMMAILLAYTNGYEIIRGHLCQISRGKEASI</sequence>
<comment type="subcellular location">
    <subcellularLocation>
        <location evidence="6">Cytoplasm</location>
    </subcellularLocation>
</comment>